<evidence type="ECO:0000313" key="1">
    <source>
        <dbReference type="EMBL" id="MBB3151705.1"/>
    </source>
</evidence>
<dbReference type="EMBL" id="JACHXW010000004">
    <property type="protein sequence ID" value="MBB3151705.1"/>
    <property type="molecule type" value="Genomic_DNA"/>
</dbReference>
<comment type="caution">
    <text evidence="1">The sequence shown here is derived from an EMBL/GenBank/DDBJ whole genome shotgun (WGS) entry which is preliminary data.</text>
</comment>
<dbReference type="AlphaFoldDB" id="A0A7W5G9H0"/>
<gene>
    <name evidence="1" type="ORF">FHS16_001751</name>
</gene>
<sequence>MAQKVAMTILFDRYRLFNHLIEGGDETNFDQRAALIDAIDKAVKDMPEMEKEIIQRRYITPESPYLKDYVVFEQLGITRAAYVNSRNEAFEKIAAAL</sequence>
<reference evidence="1 2" key="1">
    <citation type="submission" date="2020-08" db="EMBL/GenBank/DDBJ databases">
        <title>Genomic Encyclopedia of Type Strains, Phase III (KMG-III): the genomes of soil and plant-associated and newly described type strains.</title>
        <authorList>
            <person name="Whitman W."/>
        </authorList>
    </citation>
    <scope>NUCLEOTIDE SEQUENCE [LARGE SCALE GENOMIC DNA]</scope>
    <source>
        <strain evidence="1 2">CECT 8234</strain>
    </source>
</reference>
<dbReference type="Proteomes" id="UP000518605">
    <property type="component" value="Unassembled WGS sequence"/>
</dbReference>
<proteinExistence type="predicted"/>
<organism evidence="1 2">
    <name type="scientific">Paenibacillus endophyticus</name>
    <dbReference type="NCBI Taxonomy" id="1294268"/>
    <lineage>
        <taxon>Bacteria</taxon>
        <taxon>Bacillati</taxon>
        <taxon>Bacillota</taxon>
        <taxon>Bacilli</taxon>
        <taxon>Bacillales</taxon>
        <taxon>Paenibacillaceae</taxon>
        <taxon>Paenibacillus</taxon>
    </lineage>
</organism>
<protein>
    <submittedName>
        <fullName evidence="1">DNA-directed RNA polymerase specialized sigma subunit</fullName>
    </submittedName>
</protein>
<name>A0A7W5G9H0_9BACL</name>
<evidence type="ECO:0000313" key="2">
    <source>
        <dbReference type="Proteomes" id="UP000518605"/>
    </source>
</evidence>
<keyword evidence="1" id="KW-0804">Transcription</keyword>
<dbReference type="RefSeq" id="WP_183560917.1">
    <property type="nucleotide sequence ID" value="NZ_CBCSLB010000008.1"/>
</dbReference>
<keyword evidence="1" id="KW-0240">DNA-directed RNA polymerase</keyword>
<dbReference type="GO" id="GO:0000428">
    <property type="term" value="C:DNA-directed RNA polymerase complex"/>
    <property type="evidence" value="ECO:0007669"/>
    <property type="project" value="UniProtKB-KW"/>
</dbReference>
<keyword evidence="2" id="KW-1185">Reference proteome</keyword>
<accession>A0A7W5G9H0</accession>